<reference evidence="1" key="2">
    <citation type="journal article" date="2015" name="Fish Shellfish Immunol.">
        <title>Early steps in the European eel (Anguilla anguilla)-Vibrio vulnificus interaction in the gills: Role of the RtxA13 toxin.</title>
        <authorList>
            <person name="Callol A."/>
            <person name="Pajuelo D."/>
            <person name="Ebbesson L."/>
            <person name="Teles M."/>
            <person name="MacKenzie S."/>
            <person name="Amaro C."/>
        </authorList>
    </citation>
    <scope>NUCLEOTIDE SEQUENCE</scope>
</reference>
<protein>
    <submittedName>
        <fullName evidence="1">Uncharacterized protein</fullName>
    </submittedName>
</protein>
<evidence type="ECO:0000313" key="1">
    <source>
        <dbReference type="EMBL" id="JAH26115.1"/>
    </source>
</evidence>
<reference evidence="1" key="1">
    <citation type="submission" date="2014-11" db="EMBL/GenBank/DDBJ databases">
        <authorList>
            <person name="Amaro Gonzalez C."/>
        </authorList>
    </citation>
    <scope>NUCLEOTIDE SEQUENCE</scope>
</reference>
<dbReference type="EMBL" id="GBXM01082462">
    <property type="protein sequence ID" value="JAH26115.1"/>
    <property type="molecule type" value="Transcribed_RNA"/>
</dbReference>
<dbReference type="AlphaFoldDB" id="A0A0E9RC92"/>
<proteinExistence type="predicted"/>
<name>A0A0E9RC92_ANGAN</name>
<accession>A0A0E9RC92</accession>
<organism evidence="1">
    <name type="scientific">Anguilla anguilla</name>
    <name type="common">European freshwater eel</name>
    <name type="synonym">Muraena anguilla</name>
    <dbReference type="NCBI Taxonomy" id="7936"/>
    <lineage>
        <taxon>Eukaryota</taxon>
        <taxon>Metazoa</taxon>
        <taxon>Chordata</taxon>
        <taxon>Craniata</taxon>
        <taxon>Vertebrata</taxon>
        <taxon>Euteleostomi</taxon>
        <taxon>Actinopterygii</taxon>
        <taxon>Neopterygii</taxon>
        <taxon>Teleostei</taxon>
        <taxon>Anguilliformes</taxon>
        <taxon>Anguillidae</taxon>
        <taxon>Anguilla</taxon>
    </lineage>
</organism>
<sequence>MGLVLTYHRCSAACEPESSMQAVASSSTELSECQKD</sequence>